<sequence>MGCGMSRLDPEDAALDQCENVLGGVMPPPFDKGELLHGNSNSNNNKDVAMVMKSMGDEEAKDKEGSNGERLKEKSDVGRKDRAIGGKEKHSSGDNKYCAKKNAEDELEYRDDNLTAGPGSPSFREYCNDYDCGDRSSMEYSNDIDSMESIKNGSEASLIRNNKPMNQGSVDSSKEKVKKEGRELGFRNVISKGKTRRGGRNLLNFACYSGSNESRAEGSSNKIVAKTEY</sequence>
<proteinExistence type="predicted"/>
<feature type="compositionally biased region" description="Basic and acidic residues" evidence="1">
    <location>
        <begin position="55"/>
        <end position="93"/>
    </location>
</feature>
<feature type="region of interest" description="Disordered" evidence="1">
    <location>
        <begin position="159"/>
        <end position="179"/>
    </location>
</feature>
<organism evidence="2 3">
    <name type="scientific">Phaseolus coccineus</name>
    <name type="common">Scarlet runner bean</name>
    <name type="synonym">Phaseolus multiflorus</name>
    <dbReference type="NCBI Taxonomy" id="3886"/>
    <lineage>
        <taxon>Eukaryota</taxon>
        <taxon>Viridiplantae</taxon>
        <taxon>Streptophyta</taxon>
        <taxon>Embryophyta</taxon>
        <taxon>Tracheophyta</taxon>
        <taxon>Spermatophyta</taxon>
        <taxon>Magnoliopsida</taxon>
        <taxon>eudicotyledons</taxon>
        <taxon>Gunneridae</taxon>
        <taxon>Pentapetalae</taxon>
        <taxon>rosids</taxon>
        <taxon>fabids</taxon>
        <taxon>Fabales</taxon>
        <taxon>Fabaceae</taxon>
        <taxon>Papilionoideae</taxon>
        <taxon>50 kb inversion clade</taxon>
        <taxon>NPAAA clade</taxon>
        <taxon>indigoferoid/millettioid clade</taxon>
        <taxon>Phaseoleae</taxon>
        <taxon>Phaseolus</taxon>
    </lineage>
</organism>
<dbReference type="AlphaFoldDB" id="A0AAN9RIH2"/>
<gene>
    <name evidence="2" type="ORF">VNO80_03074</name>
</gene>
<dbReference type="EMBL" id="JAYMYR010000002">
    <property type="protein sequence ID" value="KAK7377645.1"/>
    <property type="molecule type" value="Genomic_DNA"/>
</dbReference>
<feature type="compositionally biased region" description="Polar residues" evidence="1">
    <location>
        <begin position="159"/>
        <end position="168"/>
    </location>
</feature>
<evidence type="ECO:0000313" key="2">
    <source>
        <dbReference type="EMBL" id="KAK7377645.1"/>
    </source>
</evidence>
<keyword evidence="3" id="KW-1185">Reference proteome</keyword>
<comment type="caution">
    <text evidence="2">The sequence shown here is derived from an EMBL/GenBank/DDBJ whole genome shotgun (WGS) entry which is preliminary data.</text>
</comment>
<feature type="region of interest" description="Disordered" evidence="1">
    <location>
        <begin position="22"/>
        <end position="99"/>
    </location>
</feature>
<evidence type="ECO:0000256" key="1">
    <source>
        <dbReference type="SAM" id="MobiDB-lite"/>
    </source>
</evidence>
<dbReference type="Proteomes" id="UP001374584">
    <property type="component" value="Unassembled WGS sequence"/>
</dbReference>
<reference evidence="2 3" key="1">
    <citation type="submission" date="2024-01" db="EMBL/GenBank/DDBJ databases">
        <title>The genomes of 5 underutilized Papilionoideae crops provide insights into root nodulation and disease resistanc.</title>
        <authorList>
            <person name="Jiang F."/>
        </authorList>
    </citation>
    <scope>NUCLEOTIDE SEQUENCE [LARGE SCALE GENOMIC DNA]</scope>
    <source>
        <strain evidence="2">JINMINGXINNONG_FW02</strain>
        <tissue evidence="2">Leaves</tissue>
    </source>
</reference>
<protein>
    <submittedName>
        <fullName evidence="2">Uncharacterized protein</fullName>
    </submittedName>
</protein>
<name>A0AAN9RIH2_PHACN</name>
<accession>A0AAN9RIH2</accession>
<evidence type="ECO:0000313" key="3">
    <source>
        <dbReference type="Proteomes" id="UP001374584"/>
    </source>
</evidence>